<dbReference type="AlphaFoldDB" id="K2F8E3"/>
<dbReference type="EMBL" id="AMFJ01000481">
    <property type="protein sequence ID" value="EKE27436.1"/>
    <property type="molecule type" value="Genomic_DNA"/>
</dbReference>
<reference evidence="2" key="1">
    <citation type="journal article" date="2012" name="Science">
        <title>Fermentation, hydrogen, and sulfur metabolism in multiple uncultivated bacterial phyla.</title>
        <authorList>
            <person name="Wrighton K.C."/>
            <person name="Thomas B.C."/>
            <person name="Sharon I."/>
            <person name="Miller C.S."/>
            <person name="Castelle C.J."/>
            <person name="VerBerkmoes N.C."/>
            <person name="Wilkins M.J."/>
            <person name="Hettich R.L."/>
            <person name="Lipton M.S."/>
            <person name="Williams K.H."/>
            <person name="Long P.E."/>
            <person name="Banfield J.F."/>
        </authorList>
    </citation>
    <scope>NUCLEOTIDE SEQUENCE [LARGE SCALE GENOMIC DNA]</scope>
</reference>
<keyword evidence="1" id="KW-0812">Transmembrane</keyword>
<keyword evidence="1" id="KW-1133">Transmembrane helix</keyword>
<feature type="transmembrane region" description="Helical" evidence="1">
    <location>
        <begin position="57"/>
        <end position="79"/>
    </location>
</feature>
<keyword evidence="1" id="KW-0472">Membrane</keyword>
<name>K2F8E3_9BACT</name>
<organism evidence="2">
    <name type="scientific">uncultured bacterium</name>
    <name type="common">gcode 4</name>
    <dbReference type="NCBI Taxonomy" id="1234023"/>
    <lineage>
        <taxon>Bacteria</taxon>
        <taxon>environmental samples</taxon>
    </lineage>
</organism>
<comment type="caution">
    <text evidence="2">The sequence shown here is derived from an EMBL/GenBank/DDBJ whole genome shotgun (WGS) entry which is preliminary data.</text>
</comment>
<accession>K2F8E3</accession>
<evidence type="ECO:0000256" key="1">
    <source>
        <dbReference type="SAM" id="Phobius"/>
    </source>
</evidence>
<sequence>MEKMNYPLQEGEKVILSQEEQEEMDNFIKQELPEEFENYQKFVKKWKPAYRHTIRNFIILFFFPIGVYLFLALLIKLWVLH</sequence>
<protein>
    <submittedName>
        <fullName evidence="2">Uncharacterized protein</fullName>
    </submittedName>
</protein>
<proteinExistence type="predicted"/>
<evidence type="ECO:0000313" key="2">
    <source>
        <dbReference type="EMBL" id="EKE27436.1"/>
    </source>
</evidence>
<gene>
    <name evidence="2" type="ORF">ACD_3C00207G0006</name>
</gene>